<dbReference type="PANTHER" id="PTHR30472">
    <property type="entry name" value="FERRIC ENTEROBACTIN TRANSPORT SYSTEM PERMEASE PROTEIN"/>
    <property type="match status" value="1"/>
</dbReference>
<proteinExistence type="inferred from homology"/>
<feature type="transmembrane region" description="Helical" evidence="9">
    <location>
        <begin position="77"/>
        <end position="97"/>
    </location>
</feature>
<evidence type="ECO:0000256" key="9">
    <source>
        <dbReference type="SAM" id="Phobius"/>
    </source>
</evidence>
<comment type="subcellular location">
    <subcellularLocation>
        <location evidence="1">Cell membrane</location>
        <topology evidence="1">Multi-pass membrane protein</topology>
    </subcellularLocation>
</comment>
<keyword evidence="3" id="KW-0813">Transport</keyword>
<feature type="transmembrane region" description="Helical" evidence="9">
    <location>
        <begin position="133"/>
        <end position="152"/>
    </location>
</feature>
<keyword evidence="5 9" id="KW-0812">Transmembrane</keyword>
<evidence type="ECO:0000256" key="2">
    <source>
        <dbReference type="ARBA" id="ARBA00007935"/>
    </source>
</evidence>
<name>A0ABY7M2Z2_9CHLR</name>
<feature type="compositionally biased region" description="Basic residues" evidence="8">
    <location>
        <begin position="11"/>
        <end position="24"/>
    </location>
</feature>
<accession>A0ABY7M2Z2</accession>
<keyword evidence="11" id="KW-1185">Reference proteome</keyword>
<dbReference type="Pfam" id="PF01032">
    <property type="entry name" value="FecCD"/>
    <property type="match status" value="1"/>
</dbReference>
<evidence type="ECO:0000256" key="4">
    <source>
        <dbReference type="ARBA" id="ARBA00022475"/>
    </source>
</evidence>
<dbReference type="EMBL" id="CP115149">
    <property type="protein sequence ID" value="WBL35016.1"/>
    <property type="molecule type" value="Genomic_DNA"/>
</dbReference>
<sequence length="233" mass="24206">MAAPTASSAGKRLRRGRSRARRGARSPSSPSRLLVLAAAGYASLMFGAVRLSPGDVWSGLTSADDVFARNVVWQIRYPRLLDAMIVGAGLAVAGALLQGVTRNPLADPTILGVTAACGLASASLIVYDPQSPQWAIAIACVVGGLAGAVHSLRDRLARRRLAPPPDAGRNVALLRLLRRRHRRPPRQLPHLPADERSAFSPAAFTAPNGAISAAALPAGSPSASSAPWRSPAA</sequence>
<evidence type="ECO:0000256" key="1">
    <source>
        <dbReference type="ARBA" id="ARBA00004651"/>
    </source>
</evidence>
<dbReference type="InterPro" id="IPR000522">
    <property type="entry name" value="ABC_transptr_permease_BtuC"/>
</dbReference>
<feature type="region of interest" description="Disordered" evidence="8">
    <location>
        <begin position="1"/>
        <end position="28"/>
    </location>
</feature>
<dbReference type="Proteomes" id="UP001212803">
    <property type="component" value="Chromosome"/>
</dbReference>
<protein>
    <submittedName>
        <fullName evidence="10">Iron chelate uptake ABC transporter family permease subunit</fullName>
    </submittedName>
</protein>
<evidence type="ECO:0000256" key="8">
    <source>
        <dbReference type="SAM" id="MobiDB-lite"/>
    </source>
</evidence>
<evidence type="ECO:0000313" key="10">
    <source>
        <dbReference type="EMBL" id="WBL35016.1"/>
    </source>
</evidence>
<dbReference type="PANTHER" id="PTHR30472:SF37">
    <property type="entry name" value="FE(3+) DICITRATE TRANSPORT SYSTEM PERMEASE PROTEIN FECD-RELATED"/>
    <property type="match status" value="1"/>
</dbReference>
<reference evidence="10 11" key="1">
    <citation type="journal article" date="2023" name="ISME J.">
        <title>Thermophilic Dehalococcoidia with unusual traits shed light on an unexpected past.</title>
        <authorList>
            <person name="Palmer M."/>
            <person name="Covington J.K."/>
            <person name="Zhou E.M."/>
            <person name="Thomas S.C."/>
            <person name="Habib N."/>
            <person name="Seymour C.O."/>
            <person name="Lai D."/>
            <person name="Johnston J."/>
            <person name="Hashimi A."/>
            <person name="Jiao J.Y."/>
            <person name="Muok A.R."/>
            <person name="Liu L."/>
            <person name="Xian W.D."/>
            <person name="Zhi X.Y."/>
            <person name="Li M.M."/>
            <person name="Silva L.P."/>
            <person name="Bowen B.P."/>
            <person name="Louie K."/>
            <person name="Briegel A."/>
            <person name="Pett-Ridge J."/>
            <person name="Weber P.K."/>
            <person name="Tocheva E.I."/>
            <person name="Woyke T."/>
            <person name="Northen T.R."/>
            <person name="Mayali X."/>
            <person name="Li W.J."/>
            <person name="Hedlund B.P."/>
        </authorList>
    </citation>
    <scope>NUCLEOTIDE SEQUENCE [LARGE SCALE GENOMIC DNA]</scope>
    <source>
        <strain evidence="10 11">YIM 72310</strain>
    </source>
</reference>
<dbReference type="SUPFAM" id="SSF81345">
    <property type="entry name" value="ABC transporter involved in vitamin B12 uptake, BtuC"/>
    <property type="match status" value="1"/>
</dbReference>
<dbReference type="InterPro" id="IPR037294">
    <property type="entry name" value="ABC_BtuC-like"/>
</dbReference>
<keyword evidence="6 9" id="KW-1133">Transmembrane helix</keyword>
<evidence type="ECO:0000256" key="3">
    <source>
        <dbReference type="ARBA" id="ARBA00022448"/>
    </source>
</evidence>
<organism evidence="10 11">
    <name type="scientific">Tepidiforma flava</name>
    <dbReference type="NCBI Taxonomy" id="3004094"/>
    <lineage>
        <taxon>Bacteria</taxon>
        <taxon>Bacillati</taxon>
        <taxon>Chloroflexota</taxon>
        <taxon>Tepidiformia</taxon>
        <taxon>Tepidiformales</taxon>
        <taxon>Tepidiformaceae</taxon>
        <taxon>Tepidiforma</taxon>
    </lineage>
</organism>
<comment type="similarity">
    <text evidence="2">Belongs to the binding-protein-dependent transport system permease family. FecCD subfamily.</text>
</comment>
<keyword evidence="4" id="KW-1003">Cell membrane</keyword>
<keyword evidence="7 9" id="KW-0472">Membrane</keyword>
<evidence type="ECO:0000313" key="11">
    <source>
        <dbReference type="Proteomes" id="UP001212803"/>
    </source>
</evidence>
<dbReference type="Gene3D" id="1.10.3470.10">
    <property type="entry name" value="ABC transporter involved in vitamin B12 uptake, BtuC"/>
    <property type="match status" value="1"/>
</dbReference>
<feature type="transmembrane region" description="Helical" evidence="9">
    <location>
        <begin position="109"/>
        <end position="127"/>
    </location>
</feature>
<evidence type="ECO:0000256" key="7">
    <source>
        <dbReference type="ARBA" id="ARBA00023136"/>
    </source>
</evidence>
<evidence type="ECO:0000256" key="5">
    <source>
        <dbReference type="ARBA" id="ARBA00022692"/>
    </source>
</evidence>
<gene>
    <name evidence="10" type="ORF">O0235_09470</name>
</gene>
<feature type="compositionally biased region" description="Low complexity" evidence="8">
    <location>
        <begin position="1"/>
        <end position="10"/>
    </location>
</feature>
<dbReference type="RefSeq" id="WP_270055544.1">
    <property type="nucleotide sequence ID" value="NZ_CP115149.1"/>
</dbReference>
<evidence type="ECO:0000256" key="6">
    <source>
        <dbReference type="ARBA" id="ARBA00022989"/>
    </source>
</evidence>